<evidence type="ECO:0000256" key="3">
    <source>
        <dbReference type="ARBA" id="ARBA00022723"/>
    </source>
</evidence>
<evidence type="ECO:0000256" key="6">
    <source>
        <dbReference type="ARBA" id="ARBA00048348"/>
    </source>
</evidence>
<feature type="binding site" evidence="7">
    <location>
        <position position="143"/>
    </location>
    <ligand>
        <name>Zn(2+)</name>
        <dbReference type="ChEBI" id="CHEBI:29105"/>
    </ligand>
</feature>
<feature type="compositionally biased region" description="Low complexity" evidence="8">
    <location>
        <begin position="288"/>
        <end position="306"/>
    </location>
</feature>
<proteinExistence type="inferred from homology"/>
<accession>A0A518H0R6</accession>
<keyword evidence="4 7" id="KW-0862">Zinc</keyword>
<organism evidence="9 10">
    <name type="scientific">Tautonia plasticadhaerens</name>
    <dbReference type="NCBI Taxonomy" id="2527974"/>
    <lineage>
        <taxon>Bacteria</taxon>
        <taxon>Pseudomonadati</taxon>
        <taxon>Planctomycetota</taxon>
        <taxon>Planctomycetia</taxon>
        <taxon>Isosphaerales</taxon>
        <taxon>Isosphaeraceae</taxon>
        <taxon>Tautonia</taxon>
    </lineage>
</organism>
<evidence type="ECO:0000256" key="5">
    <source>
        <dbReference type="ARBA" id="ARBA00023239"/>
    </source>
</evidence>
<keyword evidence="3 7" id="KW-0479">Metal-binding</keyword>
<dbReference type="AlphaFoldDB" id="A0A518H0R6"/>
<comment type="similarity">
    <text evidence="1">Belongs to the beta-class carbonic anhydrase family.</text>
</comment>
<comment type="catalytic activity">
    <reaction evidence="6">
        <text>hydrogencarbonate + H(+) = CO2 + H2O</text>
        <dbReference type="Rhea" id="RHEA:10748"/>
        <dbReference type="ChEBI" id="CHEBI:15377"/>
        <dbReference type="ChEBI" id="CHEBI:15378"/>
        <dbReference type="ChEBI" id="CHEBI:16526"/>
        <dbReference type="ChEBI" id="CHEBI:17544"/>
        <dbReference type="EC" id="4.2.1.1"/>
    </reaction>
</comment>
<evidence type="ECO:0000313" key="9">
    <source>
        <dbReference type="EMBL" id="QDV34440.1"/>
    </source>
</evidence>
<dbReference type="Pfam" id="PF00484">
    <property type="entry name" value="Pro_CA"/>
    <property type="match status" value="1"/>
</dbReference>
<dbReference type="OrthoDB" id="9769739at2"/>
<protein>
    <recommendedName>
        <fullName evidence="2">carbonic anhydrase</fullName>
        <ecNumber evidence="2">4.2.1.1</ecNumber>
    </recommendedName>
</protein>
<dbReference type="KEGG" id="tpla:ElP_23290"/>
<feature type="binding site" evidence="7">
    <location>
        <position position="87"/>
    </location>
    <ligand>
        <name>Zn(2+)</name>
        <dbReference type="ChEBI" id="CHEBI:29105"/>
    </ligand>
</feature>
<evidence type="ECO:0000256" key="4">
    <source>
        <dbReference type="ARBA" id="ARBA00022833"/>
    </source>
</evidence>
<dbReference type="InterPro" id="IPR036874">
    <property type="entry name" value="Carbonic_anhydrase_sf"/>
</dbReference>
<dbReference type="SMART" id="SM00947">
    <property type="entry name" value="Pro_CA"/>
    <property type="match status" value="1"/>
</dbReference>
<dbReference type="SUPFAM" id="SSF53056">
    <property type="entry name" value="beta-carbonic anhydrase, cab"/>
    <property type="match status" value="1"/>
</dbReference>
<keyword evidence="10" id="KW-1185">Reference proteome</keyword>
<comment type="cofactor">
    <cofactor evidence="7">
        <name>Zn(2+)</name>
        <dbReference type="ChEBI" id="CHEBI:29105"/>
    </cofactor>
    <text evidence="7">Binds 1 zinc ion per subunit.</text>
</comment>
<dbReference type="EMBL" id="CP036426">
    <property type="protein sequence ID" value="QDV34440.1"/>
    <property type="molecule type" value="Genomic_DNA"/>
</dbReference>
<dbReference type="Gene3D" id="3.40.1050.10">
    <property type="entry name" value="Carbonic anhydrase"/>
    <property type="match status" value="1"/>
</dbReference>
<evidence type="ECO:0000256" key="8">
    <source>
        <dbReference type="SAM" id="MobiDB-lite"/>
    </source>
</evidence>
<gene>
    <name evidence="9" type="primary">cynT_2</name>
    <name evidence="9" type="ORF">ElP_23290</name>
</gene>
<evidence type="ECO:0000256" key="7">
    <source>
        <dbReference type="PIRSR" id="PIRSR601765-1"/>
    </source>
</evidence>
<feature type="binding site" evidence="7">
    <location>
        <position position="85"/>
    </location>
    <ligand>
        <name>Zn(2+)</name>
        <dbReference type="ChEBI" id="CHEBI:29105"/>
    </ligand>
</feature>
<dbReference type="GO" id="GO:0008270">
    <property type="term" value="F:zinc ion binding"/>
    <property type="evidence" value="ECO:0007669"/>
    <property type="project" value="InterPro"/>
</dbReference>
<evidence type="ECO:0000256" key="2">
    <source>
        <dbReference type="ARBA" id="ARBA00012925"/>
    </source>
</evidence>
<dbReference type="GO" id="GO:0004089">
    <property type="term" value="F:carbonate dehydratase activity"/>
    <property type="evidence" value="ECO:0007669"/>
    <property type="project" value="UniProtKB-EC"/>
</dbReference>
<name>A0A518H0R6_9BACT</name>
<dbReference type="EC" id="4.2.1.1" evidence="2"/>
<dbReference type="Proteomes" id="UP000317835">
    <property type="component" value="Chromosome"/>
</dbReference>
<feature type="region of interest" description="Disordered" evidence="8">
    <location>
        <begin position="288"/>
        <end position="312"/>
    </location>
</feature>
<reference evidence="9 10" key="1">
    <citation type="submission" date="2019-02" db="EMBL/GenBank/DDBJ databases">
        <title>Deep-cultivation of Planctomycetes and their phenomic and genomic characterization uncovers novel biology.</title>
        <authorList>
            <person name="Wiegand S."/>
            <person name="Jogler M."/>
            <person name="Boedeker C."/>
            <person name="Pinto D."/>
            <person name="Vollmers J."/>
            <person name="Rivas-Marin E."/>
            <person name="Kohn T."/>
            <person name="Peeters S.H."/>
            <person name="Heuer A."/>
            <person name="Rast P."/>
            <person name="Oberbeckmann S."/>
            <person name="Bunk B."/>
            <person name="Jeske O."/>
            <person name="Meyerdierks A."/>
            <person name="Storesund J.E."/>
            <person name="Kallscheuer N."/>
            <person name="Luecker S."/>
            <person name="Lage O.M."/>
            <person name="Pohl T."/>
            <person name="Merkel B.J."/>
            <person name="Hornburger P."/>
            <person name="Mueller R.-W."/>
            <person name="Bruemmer F."/>
            <person name="Labrenz M."/>
            <person name="Spormann A.M."/>
            <person name="Op den Camp H."/>
            <person name="Overmann J."/>
            <person name="Amann R."/>
            <person name="Jetten M.S.M."/>
            <person name="Mascher T."/>
            <person name="Medema M.H."/>
            <person name="Devos D.P."/>
            <person name="Kaster A.-K."/>
            <person name="Ovreas L."/>
            <person name="Rohde M."/>
            <person name="Galperin M.Y."/>
            <person name="Jogler C."/>
        </authorList>
    </citation>
    <scope>NUCLEOTIDE SEQUENCE [LARGE SCALE GENOMIC DNA]</scope>
    <source>
        <strain evidence="9 10">ElP</strain>
    </source>
</reference>
<evidence type="ECO:0000313" key="10">
    <source>
        <dbReference type="Proteomes" id="UP000317835"/>
    </source>
</evidence>
<feature type="binding site" evidence="7">
    <location>
        <position position="140"/>
    </location>
    <ligand>
        <name>Zn(2+)</name>
        <dbReference type="ChEBI" id="CHEBI:29105"/>
    </ligand>
</feature>
<dbReference type="PANTHER" id="PTHR11002">
    <property type="entry name" value="CARBONIC ANHYDRASE"/>
    <property type="match status" value="1"/>
</dbReference>
<dbReference type="InterPro" id="IPR001765">
    <property type="entry name" value="Carbonic_anhydrase"/>
</dbReference>
<keyword evidence="5 9" id="KW-0456">Lyase</keyword>
<dbReference type="PANTHER" id="PTHR11002:SF76">
    <property type="entry name" value="CARBONIC ANHYDRASE"/>
    <property type="match status" value="1"/>
</dbReference>
<sequence>MIDYVFRYDPSQPGVKRTPANAEEARQLLIEGNRVFSQWMATCRRGDSPTGDSQYVVPSSGLDPSTLSPTGGYPVQKPFAVVLGCSDARVPTEMLFGQGFNDLFVIRVAGNVMGNEVQGSIDFSTVALRDSVRVLVVLGHTNCGAVKGAVEAYLEPQKFWSRANSPYLRQIFQEIFVAVRESDNALRAAWGPEAPAQPRYRETLNDMAVCLNAAHTAFSLRQQVEAAGIWDIEVLFGAYDVCTYQVCMPIHPDEDLDAQKPELVNLAHAPTHPREFAALAARLATTLRRPGAPASESASVETSAEAGGDSDQ</sequence>
<evidence type="ECO:0000256" key="1">
    <source>
        <dbReference type="ARBA" id="ARBA00006217"/>
    </source>
</evidence>
<dbReference type="RefSeq" id="WP_145269317.1">
    <property type="nucleotide sequence ID" value="NZ_CP036426.1"/>
</dbReference>